<sequence>MATSASSSTRTEAETTAAGGAVNLTASSPAAAAEEVGASPVAAVEPAASAVGPGCSTEARPKGPAARIPRPVSDWNPRRTLSSGGNACRRRPGTRRLRGRPEAAAEATTALAVARRRWLAGEAERRRLAGEGAGC</sequence>
<feature type="region of interest" description="Disordered" evidence="1">
    <location>
        <begin position="1"/>
        <end position="24"/>
    </location>
</feature>
<feature type="compositionally biased region" description="Low complexity" evidence="1">
    <location>
        <begin position="1"/>
        <end position="18"/>
    </location>
</feature>
<comment type="caution">
    <text evidence="2">The sequence shown here is derived from an EMBL/GenBank/DDBJ whole genome shotgun (WGS) entry which is preliminary data.</text>
</comment>
<dbReference type="OrthoDB" id="10533861at2759"/>
<evidence type="ECO:0000313" key="3">
    <source>
        <dbReference type="Proteomes" id="UP000237105"/>
    </source>
</evidence>
<proteinExistence type="predicted"/>
<feature type="region of interest" description="Disordered" evidence="1">
    <location>
        <begin position="46"/>
        <end position="110"/>
    </location>
</feature>
<evidence type="ECO:0000256" key="1">
    <source>
        <dbReference type="SAM" id="MobiDB-lite"/>
    </source>
</evidence>
<keyword evidence="3" id="KW-1185">Reference proteome</keyword>
<protein>
    <submittedName>
        <fullName evidence="2">Uncharacterized protein</fullName>
    </submittedName>
</protein>
<dbReference type="EMBL" id="JXTB01000829">
    <property type="protein sequence ID" value="PON32344.1"/>
    <property type="molecule type" value="Genomic_DNA"/>
</dbReference>
<dbReference type="AlphaFoldDB" id="A0A2P5A714"/>
<accession>A0A2P5A714</accession>
<reference evidence="3" key="1">
    <citation type="submission" date="2016-06" db="EMBL/GenBank/DDBJ databases">
        <title>Parallel loss of symbiosis genes in relatives of nitrogen-fixing non-legume Parasponia.</title>
        <authorList>
            <person name="Van Velzen R."/>
            <person name="Holmer R."/>
            <person name="Bu F."/>
            <person name="Rutten L."/>
            <person name="Van Zeijl A."/>
            <person name="Liu W."/>
            <person name="Santuari L."/>
            <person name="Cao Q."/>
            <person name="Sharma T."/>
            <person name="Shen D."/>
            <person name="Roswanjaya Y."/>
            <person name="Wardhani T."/>
            <person name="Kalhor M.S."/>
            <person name="Jansen J."/>
            <person name="Van den Hoogen J."/>
            <person name="Gungor B."/>
            <person name="Hartog M."/>
            <person name="Hontelez J."/>
            <person name="Verver J."/>
            <person name="Yang W.-C."/>
            <person name="Schijlen E."/>
            <person name="Repin R."/>
            <person name="Schilthuizen M."/>
            <person name="Schranz E."/>
            <person name="Heidstra R."/>
            <person name="Miyata K."/>
            <person name="Fedorova E."/>
            <person name="Kohlen W."/>
            <person name="Bisseling T."/>
            <person name="Smit S."/>
            <person name="Geurts R."/>
        </authorList>
    </citation>
    <scope>NUCLEOTIDE SEQUENCE [LARGE SCALE GENOMIC DNA]</scope>
    <source>
        <strain evidence="3">cv. WU1-14</strain>
    </source>
</reference>
<gene>
    <name evidence="2" type="ORF">PanWU01x14_362170</name>
</gene>
<organism evidence="2 3">
    <name type="scientific">Parasponia andersonii</name>
    <name type="common">Sponia andersonii</name>
    <dbReference type="NCBI Taxonomy" id="3476"/>
    <lineage>
        <taxon>Eukaryota</taxon>
        <taxon>Viridiplantae</taxon>
        <taxon>Streptophyta</taxon>
        <taxon>Embryophyta</taxon>
        <taxon>Tracheophyta</taxon>
        <taxon>Spermatophyta</taxon>
        <taxon>Magnoliopsida</taxon>
        <taxon>eudicotyledons</taxon>
        <taxon>Gunneridae</taxon>
        <taxon>Pentapetalae</taxon>
        <taxon>rosids</taxon>
        <taxon>fabids</taxon>
        <taxon>Rosales</taxon>
        <taxon>Cannabaceae</taxon>
        <taxon>Parasponia</taxon>
    </lineage>
</organism>
<dbReference type="Proteomes" id="UP000237105">
    <property type="component" value="Unassembled WGS sequence"/>
</dbReference>
<name>A0A2P5A714_PARAD</name>
<feature type="compositionally biased region" description="Basic residues" evidence="1">
    <location>
        <begin position="88"/>
        <end position="98"/>
    </location>
</feature>
<evidence type="ECO:0000313" key="2">
    <source>
        <dbReference type="EMBL" id="PON32344.1"/>
    </source>
</evidence>